<proteinExistence type="predicted"/>
<reference evidence="1 2" key="1">
    <citation type="journal article" date="2019" name="Int. J. Syst. Evol. Microbiol.">
        <title>The Global Catalogue of Microorganisms (GCM) 10K type strain sequencing project: providing services to taxonomists for standard genome sequencing and annotation.</title>
        <authorList>
            <consortium name="The Broad Institute Genomics Platform"/>
            <consortium name="The Broad Institute Genome Sequencing Center for Infectious Disease"/>
            <person name="Wu L."/>
            <person name="Ma J."/>
        </authorList>
    </citation>
    <scope>NUCLEOTIDE SEQUENCE [LARGE SCALE GENOMIC DNA]</scope>
    <source>
        <strain evidence="1 2">JCM 16009</strain>
    </source>
</reference>
<evidence type="ECO:0000313" key="2">
    <source>
        <dbReference type="Proteomes" id="UP001500449"/>
    </source>
</evidence>
<dbReference type="EMBL" id="BAAAQK010000025">
    <property type="protein sequence ID" value="GAA1870798.1"/>
    <property type="molecule type" value="Genomic_DNA"/>
</dbReference>
<gene>
    <name evidence="1" type="ORF">GCM10009836_59340</name>
</gene>
<keyword evidence="2" id="KW-1185">Reference proteome</keyword>
<dbReference type="RefSeq" id="WP_344424470.1">
    <property type="nucleotide sequence ID" value="NZ_BAAAQK010000025.1"/>
</dbReference>
<accession>A0ABN2NII7</accession>
<evidence type="ECO:0000313" key="1">
    <source>
        <dbReference type="EMBL" id="GAA1870798.1"/>
    </source>
</evidence>
<sequence length="164" mass="16880">MSEPGNPAVGSGDAADPADEALALELAAALADHRAPSDVTAAAKALFTWRTVDAELAALVFDSLVDEEELQVRSVAGPRTVAFAAGDTEIEIEIVPGAEGRRLVGQTVPAAAAEVEISVDGRSSTAVVDQLGRFSADLPVTRVRVAVGLVRAGERTVRTAPILL</sequence>
<comment type="caution">
    <text evidence="1">The sequence shown here is derived from an EMBL/GenBank/DDBJ whole genome shotgun (WGS) entry which is preliminary data.</text>
</comment>
<organism evidence="1 2">
    <name type="scientific">Pseudonocardia ailaonensis</name>
    <dbReference type="NCBI Taxonomy" id="367279"/>
    <lineage>
        <taxon>Bacteria</taxon>
        <taxon>Bacillati</taxon>
        <taxon>Actinomycetota</taxon>
        <taxon>Actinomycetes</taxon>
        <taxon>Pseudonocardiales</taxon>
        <taxon>Pseudonocardiaceae</taxon>
        <taxon>Pseudonocardia</taxon>
    </lineage>
</organism>
<protein>
    <submittedName>
        <fullName evidence="1">Uncharacterized protein</fullName>
    </submittedName>
</protein>
<dbReference type="Proteomes" id="UP001500449">
    <property type="component" value="Unassembled WGS sequence"/>
</dbReference>
<name>A0ABN2NII7_9PSEU</name>